<feature type="transmembrane region" description="Helical" evidence="8">
    <location>
        <begin position="184"/>
        <end position="205"/>
    </location>
</feature>
<dbReference type="Gene3D" id="1.20.1730.10">
    <property type="entry name" value="Sodium/glucose cotransporter"/>
    <property type="match status" value="1"/>
</dbReference>
<dbReference type="AlphaFoldDB" id="A0A501W9C9"/>
<feature type="transmembrane region" description="Helical" evidence="8">
    <location>
        <begin position="6"/>
        <end position="24"/>
    </location>
</feature>
<protein>
    <submittedName>
        <fullName evidence="9">Sodium:solute symporter family protein</fullName>
    </submittedName>
</protein>
<evidence type="ECO:0000313" key="10">
    <source>
        <dbReference type="Proteomes" id="UP000316727"/>
    </source>
</evidence>
<feature type="transmembrane region" description="Helical" evidence="8">
    <location>
        <begin position="285"/>
        <end position="307"/>
    </location>
</feature>
<dbReference type="CDD" id="cd10322">
    <property type="entry name" value="SLC5sbd"/>
    <property type="match status" value="1"/>
</dbReference>
<evidence type="ECO:0000256" key="3">
    <source>
        <dbReference type="ARBA" id="ARBA00022448"/>
    </source>
</evidence>
<dbReference type="PROSITE" id="PS50283">
    <property type="entry name" value="NA_SOLUT_SYMP_3"/>
    <property type="match status" value="1"/>
</dbReference>
<comment type="caution">
    <text evidence="9">The sequence shown here is derived from an EMBL/GenBank/DDBJ whole genome shotgun (WGS) entry which is preliminary data.</text>
</comment>
<feature type="transmembrane region" description="Helical" evidence="8">
    <location>
        <begin position="446"/>
        <end position="467"/>
    </location>
</feature>
<feature type="transmembrane region" description="Helical" evidence="8">
    <location>
        <begin position="395"/>
        <end position="413"/>
    </location>
</feature>
<comment type="subcellular location">
    <subcellularLocation>
        <location evidence="1">Membrane</location>
        <topology evidence="1">Multi-pass membrane protein</topology>
    </subcellularLocation>
</comment>
<dbReference type="PANTHER" id="PTHR48086">
    <property type="entry name" value="SODIUM/PROLINE SYMPORTER-RELATED"/>
    <property type="match status" value="1"/>
</dbReference>
<dbReference type="Pfam" id="PF00474">
    <property type="entry name" value="SSF"/>
    <property type="match status" value="1"/>
</dbReference>
<dbReference type="PANTHER" id="PTHR48086:SF7">
    <property type="entry name" value="SODIUM-SOLUTE SYMPORTER-RELATED"/>
    <property type="match status" value="1"/>
</dbReference>
<feature type="transmembrane region" description="Helical" evidence="8">
    <location>
        <begin position="419"/>
        <end position="439"/>
    </location>
</feature>
<keyword evidence="10" id="KW-1185">Reference proteome</keyword>
<evidence type="ECO:0000256" key="1">
    <source>
        <dbReference type="ARBA" id="ARBA00004141"/>
    </source>
</evidence>
<keyword evidence="6 8" id="KW-0472">Membrane</keyword>
<evidence type="ECO:0000313" key="9">
    <source>
        <dbReference type="EMBL" id="TPE45968.1"/>
    </source>
</evidence>
<feature type="transmembrane region" description="Helical" evidence="8">
    <location>
        <begin position="75"/>
        <end position="93"/>
    </location>
</feature>
<evidence type="ECO:0000256" key="7">
    <source>
        <dbReference type="RuleBase" id="RU362091"/>
    </source>
</evidence>
<gene>
    <name evidence="9" type="ORF">FJM65_01085</name>
</gene>
<feature type="transmembrane region" description="Helical" evidence="8">
    <location>
        <begin position="45"/>
        <end position="69"/>
    </location>
</feature>
<keyword evidence="5 8" id="KW-1133">Transmembrane helix</keyword>
<reference evidence="9 10" key="1">
    <citation type="submission" date="2019-06" db="EMBL/GenBank/DDBJ databases">
        <title>A novel bacterium of genus Pontibacter, isolated from marine sediment.</title>
        <authorList>
            <person name="Huang H."/>
            <person name="Mo K."/>
            <person name="Hu Y."/>
        </authorList>
    </citation>
    <scope>NUCLEOTIDE SEQUENCE [LARGE SCALE GENOMIC DNA]</scope>
    <source>
        <strain evidence="9 10">HB172049</strain>
    </source>
</reference>
<evidence type="ECO:0000256" key="2">
    <source>
        <dbReference type="ARBA" id="ARBA00006434"/>
    </source>
</evidence>
<dbReference type="OrthoDB" id="9814523at2"/>
<keyword evidence="3" id="KW-0813">Transport</keyword>
<feature type="transmembrane region" description="Helical" evidence="8">
    <location>
        <begin position="252"/>
        <end position="273"/>
    </location>
</feature>
<evidence type="ECO:0000256" key="8">
    <source>
        <dbReference type="SAM" id="Phobius"/>
    </source>
</evidence>
<dbReference type="Proteomes" id="UP000316727">
    <property type="component" value="Unassembled WGS sequence"/>
</dbReference>
<accession>A0A501W9C9</accession>
<evidence type="ECO:0000256" key="4">
    <source>
        <dbReference type="ARBA" id="ARBA00022692"/>
    </source>
</evidence>
<feature type="transmembrane region" description="Helical" evidence="8">
    <location>
        <begin position="334"/>
        <end position="357"/>
    </location>
</feature>
<name>A0A501W9C9_9BACT</name>
<dbReference type="InterPro" id="IPR001734">
    <property type="entry name" value="Na/solute_symporter"/>
</dbReference>
<organism evidence="9 10">
    <name type="scientific">Pontibacter mangrovi</name>
    <dbReference type="NCBI Taxonomy" id="2589816"/>
    <lineage>
        <taxon>Bacteria</taxon>
        <taxon>Pseudomonadati</taxon>
        <taxon>Bacteroidota</taxon>
        <taxon>Cytophagia</taxon>
        <taxon>Cytophagales</taxon>
        <taxon>Hymenobacteraceae</taxon>
        <taxon>Pontibacter</taxon>
    </lineage>
</organism>
<dbReference type="InterPro" id="IPR038377">
    <property type="entry name" value="Na/Glc_symporter_sf"/>
</dbReference>
<keyword evidence="4 8" id="KW-0812">Transmembrane</keyword>
<sequence length="579" mass="62494">MHLIDLTIFVLYMLAMLGVGFYFLKKNEGAEDYYVGGRSMSSGHIGLSVVATDVGGGFSIGLGGLGYAMGLSGSWMLFTGLLGAWLAAVFLIPKVKGNPAFASFLTFPQIFGHYFNARVALLAGIISAIGYTGFTSSQILAGAKLASGTFINLDLNTALLVMGIIAVVYTVMGGMKAVIYTDTIQWIILMGGLIFIGIPVSFLAVGGLDTLNFSQIFNPDYLAEQGGKSITAIQTTLPPEFLSLTNITWQQMVNWGITIIPIWFVGMTLYQRIYASRDVKTAKRAWYIAALFEWPLMAFMGVGLGILSRVAAEQGMFEALGAGTMVDPETGLPMLLRTVLPVGLMGLMLSSYFSAILSTADSCLMASSGNIVSDVLSHFFKIDPDAPKTLKLSQLVTLLVGAFALWLATMMTNVLDLMLYSYAFMVSGLFVPVLGALFWKKRSSVAAFWAMLVGGLVTVILQINMVAAPAPDADITGIAHTLVSYFPADAKQTWLSLSEFELRELVQSTLSAHSIVHISWLGITFALPFNLDPNLFGLTASLILYVSLTLLYPDKTKKETWQKSTASATTAIHHKTTQV</sequence>
<dbReference type="GO" id="GO:0022857">
    <property type="term" value="F:transmembrane transporter activity"/>
    <property type="evidence" value="ECO:0007669"/>
    <property type="project" value="InterPro"/>
</dbReference>
<feature type="transmembrane region" description="Helical" evidence="8">
    <location>
        <begin position="114"/>
        <end position="133"/>
    </location>
</feature>
<proteinExistence type="inferred from homology"/>
<dbReference type="EMBL" id="VFRQ01000001">
    <property type="protein sequence ID" value="TPE45968.1"/>
    <property type="molecule type" value="Genomic_DNA"/>
</dbReference>
<evidence type="ECO:0000256" key="6">
    <source>
        <dbReference type="ARBA" id="ARBA00023136"/>
    </source>
</evidence>
<comment type="similarity">
    <text evidence="2 7">Belongs to the sodium:solute symporter (SSF) (TC 2.A.21) family.</text>
</comment>
<dbReference type="GO" id="GO:0005886">
    <property type="term" value="C:plasma membrane"/>
    <property type="evidence" value="ECO:0007669"/>
    <property type="project" value="TreeGrafter"/>
</dbReference>
<evidence type="ECO:0000256" key="5">
    <source>
        <dbReference type="ARBA" id="ARBA00022989"/>
    </source>
</evidence>
<dbReference type="InterPro" id="IPR050277">
    <property type="entry name" value="Sodium:Solute_Symporter"/>
</dbReference>
<feature type="transmembrane region" description="Helical" evidence="8">
    <location>
        <begin position="153"/>
        <end position="172"/>
    </location>
</feature>
<feature type="transmembrane region" description="Helical" evidence="8">
    <location>
        <begin position="535"/>
        <end position="553"/>
    </location>
</feature>
<dbReference type="RefSeq" id="WP_140618502.1">
    <property type="nucleotide sequence ID" value="NZ_VFRQ01000001.1"/>
</dbReference>